<reference evidence="1" key="1">
    <citation type="submission" date="2008-12" db="EMBL/GenBank/DDBJ databases">
        <title>Annotation of the Yersinia bercovieri ATCC 43970 genome.</title>
        <authorList>
            <person name="Read T.D."/>
            <person name="Akmal A."/>
            <person name="Bishop-Lilly K."/>
            <person name="Chen P.E."/>
            <person name="Cook C."/>
            <person name="Kiley M.P."/>
            <person name="Lentz S."/>
            <person name="Mateczun A."/>
            <person name="Nagarajan N."/>
            <person name="Nolan N."/>
            <person name="Osborne B.I."/>
            <person name="Pop M."/>
            <person name="Sozhamannan S."/>
            <person name="Stewart A.C."/>
            <person name="Sulakvelidze A."/>
            <person name="Thomason B."/>
            <person name="Willner K."/>
            <person name="Zwick M.E."/>
        </authorList>
    </citation>
    <scope>NUCLEOTIDE SEQUENCE [LARGE SCALE GENOMIC DNA]</scope>
    <source>
        <strain evidence="1">ATCC 43970</strain>
    </source>
</reference>
<keyword evidence="2" id="KW-1185">Reference proteome</keyword>
<comment type="caution">
    <text evidence="1">The sequence shown here is derived from an EMBL/GenBank/DDBJ whole genome shotgun (WGS) entry which is preliminary data.</text>
</comment>
<sequence>MYRTLFVAHQHVIDASDRVQGIVDIKYGPAGITEHMLNALID</sequence>
<name>A0ABP2E6D9_YERBE</name>
<dbReference type="EMBL" id="AALC02000025">
    <property type="protein sequence ID" value="EEQ06553.1"/>
    <property type="molecule type" value="Genomic_DNA"/>
</dbReference>
<organism evidence="1 2">
    <name type="scientific">Yersinia bercovieri ATCC 43970</name>
    <dbReference type="NCBI Taxonomy" id="349968"/>
    <lineage>
        <taxon>Bacteria</taxon>
        <taxon>Pseudomonadati</taxon>
        <taxon>Pseudomonadota</taxon>
        <taxon>Gammaproteobacteria</taxon>
        <taxon>Enterobacterales</taxon>
        <taxon>Yersiniaceae</taxon>
        <taxon>Yersinia</taxon>
    </lineage>
</organism>
<proteinExistence type="predicted"/>
<accession>A0ABP2E6D9</accession>
<evidence type="ECO:0000313" key="2">
    <source>
        <dbReference type="Proteomes" id="UP000010319"/>
    </source>
</evidence>
<protein>
    <submittedName>
        <fullName evidence="1">Acetolactate synthase large subunit</fullName>
    </submittedName>
</protein>
<evidence type="ECO:0000313" key="1">
    <source>
        <dbReference type="EMBL" id="EEQ06553.1"/>
    </source>
</evidence>
<gene>
    <name evidence="1" type="ORF">yberc0001_11120</name>
</gene>
<dbReference type="Proteomes" id="UP000010319">
    <property type="component" value="Unassembled WGS sequence"/>
</dbReference>